<dbReference type="InterPro" id="IPR036291">
    <property type="entry name" value="NAD(P)-bd_dom_sf"/>
</dbReference>
<dbReference type="Pfam" id="PF16363">
    <property type="entry name" value="GDP_Man_Dehyd"/>
    <property type="match status" value="1"/>
</dbReference>
<evidence type="ECO:0000256" key="10">
    <source>
        <dbReference type="ARBA" id="ARBA00023235"/>
    </source>
</evidence>
<feature type="region of interest" description="Disordered" evidence="12">
    <location>
        <begin position="516"/>
        <end position="583"/>
    </location>
</feature>
<evidence type="ECO:0000256" key="5">
    <source>
        <dbReference type="ARBA" id="ARBA00004947"/>
    </source>
</evidence>
<evidence type="ECO:0000256" key="7">
    <source>
        <dbReference type="ARBA" id="ARBA00013189"/>
    </source>
</evidence>
<reference evidence="14 15" key="1">
    <citation type="journal article" date="2023" name="Sci. Data">
        <title>Genome assembly of the Korean intertidal mud-creeper Batillaria attramentaria.</title>
        <authorList>
            <person name="Patra A.K."/>
            <person name="Ho P.T."/>
            <person name="Jun S."/>
            <person name="Lee S.J."/>
            <person name="Kim Y."/>
            <person name="Won Y.J."/>
        </authorList>
    </citation>
    <scope>NUCLEOTIDE SEQUENCE [LARGE SCALE GENOMIC DNA]</scope>
    <source>
        <strain evidence="14">Wonlab-2016</strain>
    </source>
</reference>
<keyword evidence="9" id="KW-0119">Carbohydrate metabolism</keyword>
<dbReference type="InterPro" id="IPR005886">
    <property type="entry name" value="UDP_G4E"/>
</dbReference>
<dbReference type="Gene3D" id="3.40.50.720">
    <property type="entry name" value="NAD(P)-binding Rossmann-like Domain"/>
    <property type="match status" value="1"/>
</dbReference>
<evidence type="ECO:0000256" key="1">
    <source>
        <dbReference type="ARBA" id="ARBA00000014"/>
    </source>
</evidence>
<dbReference type="GO" id="GO:0003974">
    <property type="term" value="F:UDP-N-acetylglucosamine 4-epimerase activity"/>
    <property type="evidence" value="ECO:0007669"/>
    <property type="project" value="UniProtKB-EC"/>
</dbReference>
<proteinExistence type="predicted"/>
<dbReference type="PANTHER" id="PTHR43725">
    <property type="entry name" value="UDP-GLUCOSE 4-EPIMERASE"/>
    <property type="match status" value="1"/>
</dbReference>
<sequence length="604" mass="68284">MSENSGKTILVTGGTGYVGSHTVLELLQAGFKVVVIDNCSNSSMESIRRVEQLSGKKVDAYQVDLVDKAAVQDVFSKHQVYCVIHMASLKAVGESCKRPFTYYKTNLFGCLNLIEVMSDNNVFNLIFSSSATVYGPPKVLPLVETLETGGCTNPYGRTKFFQEQILKDICQADKRWNIILLRYFNPVGAHESGLIGEDPVGEPYNIMPYIAQVAVGRLQELKVFGNDFDTPDGTGVRDYIHVMDLAKGHLAAIKKIDQRSDTQPNIYNLGTGKGISVLEIVAAFEKSIGKKVPHKIVGRREGDVDAMIADPSKANKELGWKAERGLQEMCDTLWKFQSKNPYGYKDSQADGFNKRRTLGDSNKRRRADGFNKRKTFGDSNKRRTLGDSNKRRRADGFNKRRTLGDSNKRRRADGFNKRKTFGDSKKRRTLGDSSKRRRASDFKKRNTPGDSNKRRTLGDSNKRRRADGFNKCNTFGDSKKRRTLGDSNKRRRASDFKKCNTLGDSKKRRRASDFKKCNTLGDSNKRRTLGDSNKRRRAGDFNKRKTFGDSNKRRRASDFKKRNTLGNSNKRRKAGDFNERKTFGDSNKRPYTWQFAAPGCVWST</sequence>
<evidence type="ECO:0000256" key="6">
    <source>
        <dbReference type="ARBA" id="ARBA00013175"/>
    </source>
</evidence>
<comment type="caution">
    <text evidence="14">The sequence shown here is derived from an EMBL/GenBank/DDBJ whole genome shotgun (WGS) entry which is preliminary data.</text>
</comment>
<evidence type="ECO:0000256" key="9">
    <source>
        <dbReference type="ARBA" id="ARBA00023144"/>
    </source>
</evidence>
<evidence type="ECO:0000313" key="14">
    <source>
        <dbReference type="EMBL" id="KAK7502121.1"/>
    </source>
</evidence>
<feature type="region of interest" description="Disordered" evidence="12">
    <location>
        <begin position="344"/>
        <end position="492"/>
    </location>
</feature>
<dbReference type="Proteomes" id="UP001519460">
    <property type="component" value="Unassembled WGS sequence"/>
</dbReference>
<comment type="catalytic activity">
    <reaction evidence="1">
        <text>UDP-N-acetyl-alpha-D-glucosamine = UDP-N-acetyl-alpha-D-galactosamine</text>
        <dbReference type="Rhea" id="RHEA:20517"/>
        <dbReference type="ChEBI" id="CHEBI:57705"/>
        <dbReference type="ChEBI" id="CHEBI:67138"/>
        <dbReference type="EC" id="5.1.3.7"/>
    </reaction>
</comment>
<evidence type="ECO:0000256" key="4">
    <source>
        <dbReference type="ARBA" id="ARBA00002760"/>
    </source>
</evidence>
<dbReference type="SUPFAM" id="SSF51735">
    <property type="entry name" value="NAD(P)-binding Rossmann-fold domains"/>
    <property type="match status" value="1"/>
</dbReference>
<evidence type="ECO:0000256" key="2">
    <source>
        <dbReference type="ARBA" id="ARBA00000083"/>
    </source>
</evidence>
<evidence type="ECO:0000256" key="11">
    <source>
        <dbReference type="ARBA" id="ARBA00031827"/>
    </source>
</evidence>
<comment type="function">
    <text evidence="4">Catalyzes two distinct but analogous reactions: the reversible epimerization of UDP-glucose to UDP-galactose and the reversible epimerization of UDP-N-acetylglucosamine to UDP-N-acetylgalactosamine. The reaction with UDP-Gal plays a critical role in the Leloir pathway of galactose catabolism in which galactose is converted to the glycolytic intermediate glucose 6-phosphate. It contributes to the catabolism of dietary galactose and enables the endogenous biosynthesis of both UDP-Gal and UDP-GalNAc when exogenous sources are limited. Both UDP-sugar interconversions are important in the synthesis of glycoproteins and glycolipids.</text>
</comment>
<feature type="compositionally biased region" description="Basic and acidic residues" evidence="12">
    <location>
        <begin position="357"/>
        <end position="444"/>
    </location>
</feature>
<keyword evidence="9" id="KW-0299">Galactose metabolism</keyword>
<dbReference type="EMBL" id="JACVVK020000027">
    <property type="protein sequence ID" value="KAK7502121.1"/>
    <property type="molecule type" value="Genomic_DNA"/>
</dbReference>
<dbReference type="PANTHER" id="PTHR43725:SF47">
    <property type="entry name" value="UDP-GLUCOSE 4-EPIMERASE"/>
    <property type="match status" value="1"/>
</dbReference>
<dbReference type="PRINTS" id="PR01713">
    <property type="entry name" value="NUCEPIMERASE"/>
</dbReference>
<evidence type="ECO:0000256" key="8">
    <source>
        <dbReference type="ARBA" id="ARBA00023027"/>
    </source>
</evidence>
<feature type="compositionally biased region" description="Basic and acidic residues" evidence="12">
    <location>
        <begin position="451"/>
        <end position="461"/>
    </location>
</feature>
<comment type="pathway">
    <text evidence="5">Carbohydrate metabolism; galactose metabolism.</text>
</comment>
<dbReference type="NCBIfam" id="TIGR01179">
    <property type="entry name" value="galE"/>
    <property type="match status" value="1"/>
</dbReference>
<dbReference type="CDD" id="cd05247">
    <property type="entry name" value="UDP_G4E_1_SDR_e"/>
    <property type="match status" value="1"/>
</dbReference>
<keyword evidence="8" id="KW-0520">NAD</keyword>
<protein>
    <recommendedName>
        <fullName evidence="11">UDP-N-acetylglucosamine 4-epimerase</fullName>
        <ecNumber evidence="7">5.1.3.2</ecNumber>
        <ecNumber evidence="6">5.1.3.7</ecNumber>
    </recommendedName>
</protein>
<evidence type="ECO:0000259" key="13">
    <source>
        <dbReference type="Pfam" id="PF16363"/>
    </source>
</evidence>
<gene>
    <name evidence="14" type="ORF">BaRGS_00006485</name>
</gene>
<dbReference type="EC" id="5.1.3.7" evidence="6"/>
<keyword evidence="10" id="KW-0413">Isomerase</keyword>
<organism evidence="14 15">
    <name type="scientific">Batillaria attramentaria</name>
    <dbReference type="NCBI Taxonomy" id="370345"/>
    <lineage>
        <taxon>Eukaryota</taxon>
        <taxon>Metazoa</taxon>
        <taxon>Spiralia</taxon>
        <taxon>Lophotrochozoa</taxon>
        <taxon>Mollusca</taxon>
        <taxon>Gastropoda</taxon>
        <taxon>Caenogastropoda</taxon>
        <taxon>Sorbeoconcha</taxon>
        <taxon>Cerithioidea</taxon>
        <taxon>Batillariidae</taxon>
        <taxon>Batillaria</taxon>
    </lineage>
</organism>
<dbReference type="GO" id="GO:0006012">
    <property type="term" value="P:galactose metabolic process"/>
    <property type="evidence" value="ECO:0007669"/>
    <property type="project" value="UniProtKB-KW"/>
</dbReference>
<evidence type="ECO:0000256" key="3">
    <source>
        <dbReference type="ARBA" id="ARBA00001911"/>
    </source>
</evidence>
<dbReference type="GO" id="GO:0003978">
    <property type="term" value="F:UDP-glucose 4-epimerase activity"/>
    <property type="evidence" value="ECO:0007669"/>
    <property type="project" value="UniProtKB-EC"/>
</dbReference>
<dbReference type="AlphaFoldDB" id="A0ABD0LRK8"/>
<dbReference type="EC" id="5.1.3.2" evidence="7"/>
<dbReference type="NCBIfam" id="NF007956">
    <property type="entry name" value="PRK10675.1"/>
    <property type="match status" value="1"/>
</dbReference>
<accession>A0ABD0LRK8</accession>
<feature type="compositionally biased region" description="Basic and acidic residues" evidence="12">
    <location>
        <begin position="574"/>
        <end position="583"/>
    </location>
</feature>
<feature type="compositionally biased region" description="Basic and acidic residues" evidence="12">
    <location>
        <begin position="483"/>
        <end position="492"/>
    </location>
</feature>
<name>A0ABD0LRK8_9CAEN</name>
<dbReference type="InterPro" id="IPR016040">
    <property type="entry name" value="NAD(P)-bd_dom"/>
</dbReference>
<feature type="non-terminal residue" evidence="14">
    <location>
        <position position="604"/>
    </location>
</feature>
<feature type="compositionally biased region" description="Basic and acidic residues" evidence="12">
    <location>
        <begin position="523"/>
        <end position="561"/>
    </location>
</feature>
<evidence type="ECO:0000313" key="15">
    <source>
        <dbReference type="Proteomes" id="UP001519460"/>
    </source>
</evidence>
<comment type="catalytic activity">
    <reaction evidence="2">
        <text>UDP-alpha-D-glucose = UDP-alpha-D-galactose</text>
        <dbReference type="Rhea" id="RHEA:22168"/>
        <dbReference type="ChEBI" id="CHEBI:58885"/>
        <dbReference type="ChEBI" id="CHEBI:66914"/>
        <dbReference type="EC" id="5.1.3.2"/>
    </reaction>
</comment>
<comment type="cofactor">
    <cofactor evidence="3">
        <name>NAD(+)</name>
        <dbReference type="ChEBI" id="CHEBI:57540"/>
    </cofactor>
</comment>
<evidence type="ECO:0000256" key="12">
    <source>
        <dbReference type="SAM" id="MobiDB-lite"/>
    </source>
</evidence>
<feature type="domain" description="NAD(P)-binding" evidence="13">
    <location>
        <begin position="10"/>
        <end position="331"/>
    </location>
</feature>
<dbReference type="Gene3D" id="3.90.25.10">
    <property type="entry name" value="UDP-galactose 4-epimerase, domain 1"/>
    <property type="match status" value="1"/>
</dbReference>
<keyword evidence="15" id="KW-1185">Reference proteome</keyword>